<dbReference type="PANTHER" id="PTHR15929:SF0">
    <property type="entry name" value="STORE-OPERATED CALCIUM ENTRY-ASSOCIATED REGULATORY FACTOR"/>
    <property type="match status" value="1"/>
</dbReference>
<comment type="similarity">
    <text evidence="2">Belongs to the SARAF family.</text>
</comment>
<reference evidence="17" key="1">
    <citation type="journal article" date="2023" name="Mol. Plant Microbe Interact.">
        <title>Elucidating the Obligate Nature and Biological Capacity of an Invasive Fungal Corn Pathogen.</title>
        <authorList>
            <person name="MacCready J.S."/>
            <person name="Roggenkamp E.M."/>
            <person name="Gdanetz K."/>
            <person name="Chilvers M.I."/>
        </authorList>
    </citation>
    <scope>NUCLEOTIDE SEQUENCE</scope>
    <source>
        <strain evidence="17">PM02</strain>
    </source>
</reference>
<feature type="transmembrane region" description="Helical" evidence="15">
    <location>
        <begin position="151"/>
        <end position="172"/>
    </location>
</feature>
<sequence>MFTVSLNEVLLLLALSSSAHAAKPRNAILLSDVQSLTLRGDKQTTHHRVPAIPQLRCISPRRICELHTIDSMLCRNQGSSYGTEDISWACTSQLPPSLKLGSTDVICEGYDRPDDPYVLKGSCGVEYRLALTSEGERLYPNLSGDSEGVDWSFWLFGIVFVAIALWIIVGACTKANANRRGAAWRQGNNGGWGPGGGWGGGPGRWDDPPPPYPGTKSSADQGWRPGFWTGLAGGAAAAYMLGWARGL</sequence>
<keyword evidence="9" id="KW-0106">Calcium</keyword>
<evidence type="ECO:0000256" key="15">
    <source>
        <dbReference type="SAM" id="Phobius"/>
    </source>
</evidence>
<evidence type="ECO:0000313" key="17">
    <source>
        <dbReference type="EMBL" id="KAK2074432.1"/>
    </source>
</evidence>
<feature type="signal peptide" evidence="16">
    <location>
        <begin position="1"/>
        <end position="21"/>
    </location>
</feature>
<dbReference type="EMBL" id="JAQQPM010000008">
    <property type="protein sequence ID" value="KAK2074432.1"/>
    <property type="molecule type" value="Genomic_DNA"/>
</dbReference>
<dbReference type="InterPro" id="IPR009567">
    <property type="entry name" value="SARAF"/>
</dbReference>
<gene>
    <name evidence="17" type="ORF">P8C59_008640</name>
</gene>
<evidence type="ECO:0000256" key="5">
    <source>
        <dbReference type="ARBA" id="ARBA00022568"/>
    </source>
</evidence>
<comment type="subcellular location">
    <subcellularLocation>
        <location evidence="1">Endoplasmic reticulum membrane</location>
        <topology evidence="1">Single-pass type I membrane protein</topology>
    </subcellularLocation>
</comment>
<evidence type="ECO:0000256" key="7">
    <source>
        <dbReference type="ARBA" id="ARBA00022729"/>
    </source>
</evidence>
<evidence type="ECO:0000256" key="6">
    <source>
        <dbReference type="ARBA" id="ARBA00022692"/>
    </source>
</evidence>
<evidence type="ECO:0000256" key="11">
    <source>
        <dbReference type="ARBA" id="ARBA00023065"/>
    </source>
</evidence>
<keyword evidence="8" id="KW-0256">Endoplasmic reticulum</keyword>
<evidence type="ECO:0000256" key="12">
    <source>
        <dbReference type="ARBA" id="ARBA00023136"/>
    </source>
</evidence>
<evidence type="ECO:0000256" key="14">
    <source>
        <dbReference type="SAM" id="MobiDB-lite"/>
    </source>
</evidence>
<keyword evidence="5" id="KW-0109">Calcium transport</keyword>
<evidence type="ECO:0000256" key="9">
    <source>
        <dbReference type="ARBA" id="ARBA00022837"/>
    </source>
</evidence>
<keyword evidence="18" id="KW-1185">Reference proteome</keyword>
<evidence type="ECO:0000256" key="1">
    <source>
        <dbReference type="ARBA" id="ARBA00004115"/>
    </source>
</evidence>
<keyword evidence="11" id="KW-0406">Ion transport</keyword>
<evidence type="ECO:0000256" key="13">
    <source>
        <dbReference type="ARBA" id="ARBA00031116"/>
    </source>
</evidence>
<comment type="caution">
    <text evidence="17">The sequence shown here is derived from an EMBL/GenBank/DDBJ whole genome shotgun (WGS) entry which is preliminary data.</text>
</comment>
<keyword evidence="12 15" id="KW-0472">Membrane</keyword>
<dbReference type="Proteomes" id="UP001217918">
    <property type="component" value="Unassembled WGS sequence"/>
</dbReference>
<evidence type="ECO:0000313" key="18">
    <source>
        <dbReference type="Proteomes" id="UP001217918"/>
    </source>
</evidence>
<proteinExistence type="inferred from homology"/>
<feature type="compositionally biased region" description="Gly residues" evidence="14">
    <location>
        <begin position="188"/>
        <end position="203"/>
    </location>
</feature>
<evidence type="ECO:0000256" key="2">
    <source>
        <dbReference type="ARBA" id="ARBA00006833"/>
    </source>
</evidence>
<organism evidence="17 18">
    <name type="scientific">Phyllachora maydis</name>
    <dbReference type="NCBI Taxonomy" id="1825666"/>
    <lineage>
        <taxon>Eukaryota</taxon>
        <taxon>Fungi</taxon>
        <taxon>Dikarya</taxon>
        <taxon>Ascomycota</taxon>
        <taxon>Pezizomycotina</taxon>
        <taxon>Sordariomycetes</taxon>
        <taxon>Sordariomycetidae</taxon>
        <taxon>Phyllachorales</taxon>
        <taxon>Phyllachoraceae</taxon>
        <taxon>Phyllachora</taxon>
    </lineage>
</organism>
<keyword evidence="7 16" id="KW-0732">Signal</keyword>
<dbReference type="Pfam" id="PF06682">
    <property type="entry name" value="SARAF"/>
    <property type="match status" value="1"/>
</dbReference>
<dbReference type="GO" id="GO:2001256">
    <property type="term" value="P:regulation of store-operated calcium entry"/>
    <property type="evidence" value="ECO:0007669"/>
    <property type="project" value="InterPro"/>
</dbReference>
<keyword evidence="10 15" id="KW-1133">Transmembrane helix</keyword>
<keyword evidence="6 15" id="KW-0812">Transmembrane</keyword>
<accession>A0AAD9MFE1</accession>
<evidence type="ECO:0000256" key="4">
    <source>
        <dbReference type="ARBA" id="ARBA00022448"/>
    </source>
</evidence>
<name>A0AAD9MFE1_9PEZI</name>
<evidence type="ECO:0000256" key="10">
    <source>
        <dbReference type="ARBA" id="ARBA00022989"/>
    </source>
</evidence>
<evidence type="ECO:0000256" key="3">
    <source>
        <dbReference type="ARBA" id="ARBA00016584"/>
    </source>
</evidence>
<keyword evidence="4" id="KW-0813">Transport</keyword>
<evidence type="ECO:0000256" key="16">
    <source>
        <dbReference type="SAM" id="SignalP"/>
    </source>
</evidence>
<dbReference type="AlphaFoldDB" id="A0AAD9MFE1"/>
<feature type="region of interest" description="Disordered" evidence="14">
    <location>
        <begin position="184"/>
        <end position="219"/>
    </location>
</feature>
<dbReference type="GO" id="GO:0006816">
    <property type="term" value="P:calcium ion transport"/>
    <property type="evidence" value="ECO:0007669"/>
    <property type="project" value="UniProtKB-KW"/>
</dbReference>
<protein>
    <recommendedName>
        <fullName evidence="3">Store-operated calcium entry-associated regulatory factor</fullName>
    </recommendedName>
    <alternativeName>
        <fullName evidence="13">Transmembrane protein 66</fullName>
    </alternativeName>
</protein>
<dbReference type="PANTHER" id="PTHR15929">
    <property type="entry name" value="STORE-OPERATED CALCIUM ENTRY-ASSOCIATED REGULATORY FACTOR"/>
    <property type="match status" value="1"/>
</dbReference>
<feature type="chain" id="PRO_5041955979" description="Store-operated calcium entry-associated regulatory factor" evidence="16">
    <location>
        <begin position="22"/>
        <end position="247"/>
    </location>
</feature>
<evidence type="ECO:0000256" key="8">
    <source>
        <dbReference type="ARBA" id="ARBA00022824"/>
    </source>
</evidence>
<dbReference type="GO" id="GO:0005789">
    <property type="term" value="C:endoplasmic reticulum membrane"/>
    <property type="evidence" value="ECO:0007669"/>
    <property type="project" value="UniProtKB-SubCell"/>
</dbReference>